<dbReference type="GO" id="GO:0032787">
    <property type="term" value="P:monocarboxylic acid metabolic process"/>
    <property type="evidence" value="ECO:0007669"/>
    <property type="project" value="UniProtKB-ARBA"/>
</dbReference>
<evidence type="ECO:0000313" key="4">
    <source>
        <dbReference type="EMBL" id="KIS22323.1"/>
    </source>
</evidence>
<dbReference type="HOGENOM" id="CLU_010194_1_0_9"/>
<comment type="caution">
    <text evidence="4">The sequence shown here is derived from an EMBL/GenBank/DDBJ whole genome shotgun (WGS) entry which is preliminary data.</text>
</comment>
<sequence length="261" mass="28965">MNFNEKTVIITGGAQSLGEYIAYSFAEKGANIVIADIDYEQANKVSQNIIDKYKVRSIAVKVDVCKEEEVKNLIKNTIDNFRKIDILICNAGVVYSTKITELPKEKWDNILNVNLTGYFLCAKEAAKEMIKRKQGVIIEINSKSGKKGSLHNCAYSASKFGAIGLTQSLALDLAEDGIRVNAVCPGNLLDSPMWKNGLYEQYAKKLNIPKEKVRQAYIDKVPLKRGCTYEDVSNLVLFLSSKEASYMTGQAVNVTGGQEMR</sequence>
<evidence type="ECO:0000256" key="1">
    <source>
        <dbReference type="ARBA" id="ARBA00006484"/>
    </source>
</evidence>
<dbReference type="InterPro" id="IPR002347">
    <property type="entry name" value="SDR_fam"/>
</dbReference>
<name>A0A0D0ZUB5_CLOBO</name>
<dbReference type="Gene3D" id="3.40.50.720">
    <property type="entry name" value="NAD(P)-binding Rossmann-like Domain"/>
    <property type="match status" value="1"/>
</dbReference>
<comment type="similarity">
    <text evidence="1 3">Belongs to the short-chain dehydrogenases/reductases (SDR) family.</text>
</comment>
<dbReference type="PANTHER" id="PTHR42879:SF2">
    <property type="entry name" value="3-OXOACYL-[ACYL-CARRIER-PROTEIN] REDUCTASE FABG"/>
    <property type="match status" value="1"/>
</dbReference>
<keyword evidence="2" id="KW-0443">Lipid metabolism</keyword>
<accession>A0A0D0ZUB5</accession>
<dbReference type="OrthoDB" id="9808814at2"/>
<keyword evidence="2" id="KW-0753">Steroid metabolism</keyword>
<dbReference type="InterPro" id="IPR050259">
    <property type="entry name" value="SDR"/>
</dbReference>
<dbReference type="PATRIC" id="fig|1379739.3.peg.3952"/>
<dbReference type="PROSITE" id="PS00061">
    <property type="entry name" value="ADH_SHORT"/>
    <property type="match status" value="1"/>
</dbReference>
<evidence type="ECO:0000313" key="5">
    <source>
        <dbReference type="Proteomes" id="UP000032250"/>
    </source>
</evidence>
<dbReference type="FunFam" id="3.40.50.720:FF:000091">
    <property type="entry name" value="Sorbitol-6-phosphate dehydrogenase"/>
    <property type="match status" value="1"/>
</dbReference>
<dbReference type="RefSeq" id="WP_003483015.1">
    <property type="nucleotide sequence ID" value="NZ_JXSU01000008.1"/>
</dbReference>
<dbReference type="PRINTS" id="PR00080">
    <property type="entry name" value="SDRFAMILY"/>
</dbReference>
<keyword evidence="4" id="KW-0560">Oxidoreductase</keyword>
<dbReference type="InterPro" id="IPR020904">
    <property type="entry name" value="Sc_DH/Rdtase_CS"/>
</dbReference>
<dbReference type="GO" id="GO:0009010">
    <property type="term" value="F:sorbitol-6-phosphate 2-dehydrogenase activity"/>
    <property type="evidence" value="ECO:0007669"/>
    <property type="project" value="UniProtKB-EC"/>
</dbReference>
<organism evidence="4 5">
    <name type="scientific">Clostridium botulinum B2 450</name>
    <dbReference type="NCBI Taxonomy" id="1379739"/>
    <lineage>
        <taxon>Bacteria</taxon>
        <taxon>Bacillati</taxon>
        <taxon>Bacillota</taxon>
        <taxon>Clostridia</taxon>
        <taxon>Eubacteriales</taxon>
        <taxon>Clostridiaceae</taxon>
        <taxon>Clostridium</taxon>
    </lineage>
</organism>
<dbReference type="EMBL" id="JXSU01000008">
    <property type="protein sequence ID" value="KIS22323.1"/>
    <property type="molecule type" value="Genomic_DNA"/>
</dbReference>
<evidence type="ECO:0000256" key="3">
    <source>
        <dbReference type="RuleBase" id="RU000363"/>
    </source>
</evidence>
<dbReference type="PRINTS" id="PR00081">
    <property type="entry name" value="GDHRDH"/>
</dbReference>
<dbReference type="Pfam" id="PF00106">
    <property type="entry name" value="adh_short"/>
    <property type="match status" value="1"/>
</dbReference>
<proteinExistence type="inferred from homology"/>
<protein>
    <submittedName>
        <fullName evidence="4">Sorbitol-6-phosphate 2-dehydrogenase</fullName>
        <ecNumber evidence="4">1.1.1.140</ecNumber>
    </submittedName>
</protein>
<dbReference type="SUPFAM" id="SSF51735">
    <property type="entry name" value="NAD(P)-binding Rossmann-fold domains"/>
    <property type="match status" value="1"/>
</dbReference>
<dbReference type="InterPro" id="IPR036291">
    <property type="entry name" value="NAD(P)-bd_dom_sf"/>
</dbReference>
<dbReference type="EC" id="1.1.1.140" evidence="4"/>
<gene>
    <name evidence="4" type="ORF">N495_17865</name>
</gene>
<dbReference type="Proteomes" id="UP000032250">
    <property type="component" value="Unassembled WGS sequence"/>
</dbReference>
<dbReference type="PANTHER" id="PTHR42879">
    <property type="entry name" value="3-OXOACYL-(ACYL-CARRIER-PROTEIN) REDUCTASE"/>
    <property type="match status" value="1"/>
</dbReference>
<reference evidence="4 5" key="1">
    <citation type="submission" date="2014-06" db="EMBL/GenBank/DDBJ databases">
        <title>Genome characterization of distinct group I Clostridium botulinum lineages.</title>
        <authorList>
            <person name="Giordani F."/>
            <person name="Anselmo A."/>
            <person name="Fillo S."/>
            <person name="Palozzi A.M."/>
            <person name="Fortunato A."/>
            <person name="Gentile B."/>
            <person name="Ciammaruconi A."/>
            <person name="Anniballi F."/>
            <person name="De Medici D."/>
            <person name="Lista F."/>
        </authorList>
    </citation>
    <scope>NUCLEOTIDE SEQUENCE [LARGE SCALE GENOMIC DNA]</scope>
    <source>
        <strain evidence="4 5">B2 450</strain>
    </source>
</reference>
<dbReference type="AlphaFoldDB" id="A0A0D0ZUB5"/>
<dbReference type="NCBIfam" id="NF009050">
    <property type="entry name" value="PRK12384.1"/>
    <property type="match status" value="1"/>
</dbReference>
<evidence type="ECO:0000256" key="2">
    <source>
        <dbReference type="ARBA" id="ARBA00023221"/>
    </source>
</evidence>
<dbReference type="GO" id="GO:0008202">
    <property type="term" value="P:steroid metabolic process"/>
    <property type="evidence" value="ECO:0007669"/>
    <property type="project" value="UniProtKB-KW"/>
</dbReference>